<evidence type="ECO:0000256" key="8">
    <source>
        <dbReference type="PIRNR" id="PIRNR016305"/>
    </source>
</evidence>
<comment type="similarity">
    <text evidence="2 8">Belongs to the methyltransferase superfamily. LCMT family.</text>
</comment>
<evidence type="ECO:0000256" key="1">
    <source>
        <dbReference type="ARBA" id="ARBA00000724"/>
    </source>
</evidence>
<comment type="caution">
    <text evidence="9">The sequence shown here is derived from an EMBL/GenBank/DDBJ whole genome shotgun (WGS) entry which is preliminary data.</text>
</comment>
<dbReference type="SUPFAM" id="SSF53335">
    <property type="entry name" value="S-adenosyl-L-methionine-dependent methyltransferases"/>
    <property type="match status" value="1"/>
</dbReference>
<dbReference type="Gene3D" id="3.40.50.150">
    <property type="entry name" value="Vaccinia Virus protein VP39"/>
    <property type="match status" value="1"/>
</dbReference>
<dbReference type="EMBL" id="JBEFKJ010000014">
    <property type="protein sequence ID" value="KAL2042413.1"/>
    <property type="molecule type" value="Genomic_DNA"/>
</dbReference>
<evidence type="ECO:0000313" key="9">
    <source>
        <dbReference type="EMBL" id="KAL2042413.1"/>
    </source>
</evidence>
<dbReference type="Pfam" id="PF04072">
    <property type="entry name" value="LCM"/>
    <property type="match status" value="1"/>
</dbReference>
<evidence type="ECO:0000256" key="5">
    <source>
        <dbReference type="ARBA" id="ARBA00022603"/>
    </source>
</evidence>
<keyword evidence="10" id="KW-1185">Reference proteome</keyword>
<keyword evidence="7 8" id="KW-0949">S-adenosyl-L-methionine</keyword>
<evidence type="ECO:0000256" key="6">
    <source>
        <dbReference type="ARBA" id="ARBA00022679"/>
    </source>
</evidence>
<keyword evidence="6 8" id="KW-0808">Transferase</keyword>
<sequence length="382" mass="42884">MSIMAAPQIPNLNSLRNLRGAGRGRGWGTGGFSGPSSEEDKIVHDRIVQQTDQDASVSRLSAVEVGYLNDPFAKYFVRGEGQRRYPIINRGTYVRTQAIDNLVDQFLSHEPSQKKQIISLGAGSDTRFFRLMSAHPRANGIGYERPNLMYHEIDFPANTIEKIDSIKKLSEFVRHVEPPLRLSHSSGRGGLDNEDTIDADNYHVHPIDLRTLDPSRPPPRSFEHIEKDLPTLIMSECCLCYLAPAAADAVALYFTQHFFPSTTPLGFILYEPMKPNDSFGKVMVSNLAIRGIVLQTLQKYGSLEAQAARMRAYGFKGSGGADVNELWNKGVDEKEKERVAGLEMVDEVEEWELLAGHYCVAWGWRGEGWDGWQHVTRQFSDK</sequence>
<organism evidence="9 10">
    <name type="scientific">Stereocaulon virgatum</name>
    <dbReference type="NCBI Taxonomy" id="373712"/>
    <lineage>
        <taxon>Eukaryota</taxon>
        <taxon>Fungi</taxon>
        <taxon>Dikarya</taxon>
        <taxon>Ascomycota</taxon>
        <taxon>Pezizomycotina</taxon>
        <taxon>Lecanoromycetes</taxon>
        <taxon>OSLEUM clade</taxon>
        <taxon>Lecanoromycetidae</taxon>
        <taxon>Lecanorales</taxon>
        <taxon>Lecanorineae</taxon>
        <taxon>Stereocaulaceae</taxon>
        <taxon>Stereocaulon</taxon>
    </lineage>
</organism>
<dbReference type="PANTHER" id="PTHR13600">
    <property type="entry name" value="LEUCINE CARBOXYL METHYLTRANSFERASE"/>
    <property type="match status" value="1"/>
</dbReference>
<evidence type="ECO:0000256" key="4">
    <source>
        <dbReference type="ARBA" id="ARBA00017497"/>
    </source>
</evidence>
<evidence type="ECO:0000256" key="2">
    <source>
        <dbReference type="ARBA" id="ARBA00010703"/>
    </source>
</evidence>
<evidence type="ECO:0000313" key="10">
    <source>
        <dbReference type="Proteomes" id="UP001590950"/>
    </source>
</evidence>
<keyword evidence="5 8" id="KW-0489">Methyltransferase</keyword>
<comment type="catalytic activity">
    <reaction evidence="1 8">
        <text>[phosphatase 2A protein]-C-terminal L-leucine + S-adenosyl-L-methionine = [phosphatase 2A protein]-C-terminal L-leucine methyl ester + S-adenosyl-L-homocysteine</text>
        <dbReference type="Rhea" id="RHEA:48544"/>
        <dbReference type="Rhea" id="RHEA-COMP:12134"/>
        <dbReference type="Rhea" id="RHEA-COMP:12135"/>
        <dbReference type="ChEBI" id="CHEBI:57856"/>
        <dbReference type="ChEBI" id="CHEBI:59789"/>
        <dbReference type="ChEBI" id="CHEBI:90516"/>
        <dbReference type="ChEBI" id="CHEBI:90517"/>
        <dbReference type="EC" id="2.1.1.233"/>
    </reaction>
</comment>
<dbReference type="InterPro" id="IPR016651">
    <property type="entry name" value="LCMT1"/>
</dbReference>
<evidence type="ECO:0000256" key="7">
    <source>
        <dbReference type="ARBA" id="ARBA00022691"/>
    </source>
</evidence>
<accession>A0ABR4AG93</accession>
<proteinExistence type="inferred from homology"/>
<reference evidence="9 10" key="1">
    <citation type="submission" date="2024-09" db="EMBL/GenBank/DDBJ databases">
        <title>Rethinking Asexuality: The Enigmatic Case of Functional Sexual Genes in Lepraria (Stereocaulaceae).</title>
        <authorList>
            <person name="Doellman M."/>
            <person name="Sun Y."/>
            <person name="Barcenas-Pena A."/>
            <person name="Lumbsch H.T."/>
            <person name="Grewe F."/>
        </authorList>
    </citation>
    <scope>NUCLEOTIDE SEQUENCE [LARGE SCALE GENOMIC DNA]</scope>
    <source>
        <strain evidence="9 10">Mercado 3170</strain>
    </source>
</reference>
<protein>
    <recommendedName>
        <fullName evidence="4 8">Leucine carboxyl methyltransferase 1</fullName>
        <ecNumber evidence="3 8">2.1.1.233</ecNumber>
    </recommendedName>
</protein>
<name>A0ABR4AG93_9LECA</name>
<dbReference type="EC" id="2.1.1.233" evidence="3 8"/>
<gene>
    <name evidence="9" type="ORF">N7G274_004905</name>
</gene>
<comment type="function">
    <text evidence="8">Methylates the carboxyl group of the C-terminal leucine residue of protein phosphatase 2A catalytic subunits to form alpha-leucine ester residues.</text>
</comment>
<dbReference type="PIRSF" id="PIRSF016305">
    <property type="entry name" value="LCM_mtfrase"/>
    <property type="match status" value="1"/>
</dbReference>
<evidence type="ECO:0000256" key="3">
    <source>
        <dbReference type="ARBA" id="ARBA00012834"/>
    </source>
</evidence>
<dbReference type="Proteomes" id="UP001590950">
    <property type="component" value="Unassembled WGS sequence"/>
</dbReference>
<dbReference type="InterPro" id="IPR029063">
    <property type="entry name" value="SAM-dependent_MTases_sf"/>
</dbReference>
<dbReference type="InterPro" id="IPR007213">
    <property type="entry name" value="Ppm1/Ppm2/Tcmp"/>
</dbReference>
<dbReference type="PANTHER" id="PTHR13600:SF21">
    <property type="entry name" value="LEUCINE CARBOXYL METHYLTRANSFERASE 1"/>
    <property type="match status" value="1"/>
</dbReference>